<dbReference type="CDD" id="cd07723">
    <property type="entry name" value="hydroxyacylglutathione_hydrolase_MBL-fold"/>
    <property type="match status" value="1"/>
</dbReference>
<dbReference type="GO" id="GO:0008800">
    <property type="term" value="F:beta-lactamase activity"/>
    <property type="evidence" value="ECO:0007669"/>
    <property type="project" value="InterPro"/>
</dbReference>
<dbReference type="PIRSF" id="PIRSF005457">
    <property type="entry name" value="Glx"/>
    <property type="match status" value="1"/>
</dbReference>
<dbReference type="InterPro" id="IPR032282">
    <property type="entry name" value="HAGH_C"/>
</dbReference>
<protein>
    <recommendedName>
        <fullName evidence="7">Hydroxyacylglutathione hydrolase</fullName>
        <ecNumber evidence="7">3.1.2.6</ecNumber>
    </recommendedName>
    <alternativeName>
        <fullName evidence="7">Glyoxalase II</fullName>
        <shortName evidence="7">Glx II</shortName>
    </alternativeName>
</protein>
<organism evidence="9 10">
    <name type="scientific">Ameyamaea chiangmaiensis</name>
    <dbReference type="NCBI Taxonomy" id="442969"/>
    <lineage>
        <taxon>Bacteria</taxon>
        <taxon>Pseudomonadati</taxon>
        <taxon>Pseudomonadota</taxon>
        <taxon>Alphaproteobacteria</taxon>
        <taxon>Acetobacterales</taxon>
        <taxon>Acetobacteraceae</taxon>
        <taxon>Ameyamaea</taxon>
    </lineage>
</organism>
<dbReference type="RefSeq" id="WP_176614635.1">
    <property type="nucleotide sequence ID" value="NZ_JABXXR010000179.1"/>
</dbReference>
<comment type="cofactor">
    <cofactor evidence="7">
        <name>Zn(2+)</name>
        <dbReference type="ChEBI" id="CHEBI:29105"/>
    </cofactor>
    <text evidence="7">Binds 2 Zn(2+) ions per subunit.</text>
</comment>
<feature type="binding site" evidence="7">
    <location>
        <position position="132"/>
    </location>
    <ligand>
        <name>Zn(2+)</name>
        <dbReference type="ChEBI" id="CHEBI:29105"/>
        <label>1</label>
    </ligand>
</feature>
<keyword evidence="10" id="KW-1185">Reference proteome</keyword>
<feature type="domain" description="Metallo-beta-lactamase" evidence="8">
    <location>
        <begin position="13"/>
        <end position="170"/>
    </location>
</feature>
<dbReference type="Proteomes" id="UP000585665">
    <property type="component" value="Unassembled WGS sequence"/>
</dbReference>
<evidence type="ECO:0000256" key="4">
    <source>
        <dbReference type="ARBA" id="ARBA00022723"/>
    </source>
</evidence>
<feature type="binding site" evidence="7">
    <location>
        <position position="55"/>
    </location>
    <ligand>
        <name>Zn(2+)</name>
        <dbReference type="ChEBI" id="CHEBI:29105"/>
        <label>1</label>
    </ligand>
</feature>
<evidence type="ECO:0000256" key="1">
    <source>
        <dbReference type="ARBA" id="ARBA00001623"/>
    </source>
</evidence>
<dbReference type="PANTHER" id="PTHR43705">
    <property type="entry name" value="HYDROXYACYLGLUTATHIONE HYDROLASE"/>
    <property type="match status" value="1"/>
</dbReference>
<reference evidence="9 10" key="1">
    <citation type="submission" date="2020-06" db="EMBL/GenBank/DDBJ databases">
        <title>Description of novel acetic acid bacteria.</title>
        <authorList>
            <person name="Sombolestani A."/>
        </authorList>
    </citation>
    <scope>NUCLEOTIDE SEQUENCE [LARGE SCALE GENOMIC DNA]</scope>
    <source>
        <strain evidence="9 10">LMG 27010</strain>
    </source>
</reference>
<comment type="function">
    <text evidence="7">Thiolesterase that catalyzes the hydrolysis of S-D-lactoyl-glutathione to form glutathione and D-lactic acid.</text>
</comment>
<evidence type="ECO:0000313" key="9">
    <source>
        <dbReference type="EMBL" id="NVN41765.1"/>
    </source>
</evidence>
<dbReference type="GO" id="GO:0017001">
    <property type="term" value="P:antibiotic catabolic process"/>
    <property type="evidence" value="ECO:0007669"/>
    <property type="project" value="InterPro"/>
</dbReference>
<dbReference type="AlphaFoldDB" id="A0A850PB44"/>
<dbReference type="HAMAP" id="MF_01374">
    <property type="entry name" value="Glyoxalase_2"/>
    <property type="match status" value="1"/>
</dbReference>
<evidence type="ECO:0000256" key="7">
    <source>
        <dbReference type="HAMAP-Rule" id="MF_01374"/>
    </source>
</evidence>
<dbReference type="InterPro" id="IPR017782">
    <property type="entry name" value="Hydroxyacylglutathione_Hdrlase"/>
</dbReference>
<dbReference type="EC" id="3.1.2.6" evidence="7"/>
<proteinExistence type="inferred from homology"/>
<dbReference type="PANTHER" id="PTHR43705:SF1">
    <property type="entry name" value="HYDROXYACYLGLUTATHIONE HYDROLASE GLOB"/>
    <property type="match status" value="1"/>
</dbReference>
<gene>
    <name evidence="7 9" type="primary">gloB</name>
    <name evidence="9" type="ORF">HUK82_14520</name>
</gene>
<keyword evidence="4 7" id="KW-0479">Metal-binding</keyword>
<dbReference type="InterPro" id="IPR050110">
    <property type="entry name" value="Glyoxalase_II_hydrolase"/>
</dbReference>
<dbReference type="Pfam" id="PF00753">
    <property type="entry name" value="Lactamase_B"/>
    <property type="match status" value="1"/>
</dbReference>
<keyword evidence="5 7" id="KW-0378">Hydrolase</keyword>
<dbReference type="InterPro" id="IPR001018">
    <property type="entry name" value="Beta-lactamase_class-B_CS"/>
</dbReference>
<dbReference type="NCBIfam" id="TIGR03413">
    <property type="entry name" value="GSH_gloB"/>
    <property type="match status" value="1"/>
</dbReference>
<comment type="catalytic activity">
    <reaction evidence="1 7">
        <text>an S-(2-hydroxyacyl)glutathione + H2O = a 2-hydroxy carboxylate + glutathione + H(+)</text>
        <dbReference type="Rhea" id="RHEA:21864"/>
        <dbReference type="ChEBI" id="CHEBI:15377"/>
        <dbReference type="ChEBI" id="CHEBI:15378"/>
        <dbReference type="ChEBI" id="CHEBI:57925"/>
        <dbReference type="ChEBI" id="CHEBI:58896"/>
        <dbReference type="ChEBI" id="CHEBI:71261"/>
        <dbReference type="EC" id="3.1.2.6"/>
    </reaction>
</comment>
<dbReference type="UniPathway" id="UPA00619">
    <property type="reaction ID" value="UER00676"/>
</dbReference>
<evidence type="ECO:0000313" key="10">
    <source>
        <dbReference type="Proteomes" id="UP000585665"/>
    </source>
</evidence>
<dbReference type="Pfam" id="PF16123">
    <property type="entry name" value="HAGH_C"/>
    <property type="match status" value="1"/>
</dbReference>
<dbReference type="GO" id="GO:0004416">
    <property type="term" value="F:hydroxyacylglutathione hydrolase activity"/>
    <property type="evidence" value="ECO:0007669"/>
    <property type="project" value="UniProtKB-UniRule"/>
</dbReference>
<evidence type="ECO:0000256" key="3">
    <source>
        <dbReference type="ARBA" id="ARBA00006759"/>
    </source>
</evidence>
<comment type="caution">
    <text evidence="9">The sequence shown here is derived from an EMBL/GenBank/DDBJ whole genome shotgun (WGS) entry which is preliminary data.</text>
</comment>
<evidence type="ECO:0000256" key="2">
    <source>
        <dbReference type="ARBA" id="ARBA00004963"/>
    </source>
</evidence>
<dbReference type="InterPro" id="IPR036866">
    <property type="entry name" value="RibonucZ/Hydroxyglut_hydro"/>
</dbReference>
<name>A0A850PB44_9PROT</name>
<dbReference type="SUPFAM" id="SSF56281">
    <property type="entry name" value="Metallo-hydrolase/oxidoreductase"/>
    <property type="match status" value="1"/>
</dbReference>
<feature type="binding site" evidence="7">
    <location>
        <position position="170"/>
    </location>
    <ligand>
        <name>Zn(2+)</name>
        <dbReference type="ChEBI" id="CHEBI:29105"/>
        <label>2</label>
    </ligand>
</feature>
<dbReference type="GO" id="GO:0019243">
    <property type="term" value="P:methylglyoxal catabolic process to D-lactate via S-lactoyl-glutathione"/>
    <property type="evidence" value="ECO:0007669"/>
    <property type="project" value="UniProtKB-UniRule"/>
</dbReference>
<feature type="binding site" evidence="7">
    <location>
        <position position="132"/>
    </location>
    <ligand>
        <name>Zn(2+)</name>
        <dbReference type="ChEBI" id="CHEBI:29105"/>
        <label>2</label>
    </ligand>
</feature>
<dbReference type="PROSITE" id="PS00743">
    <property type="entry name" value="BETA_LACTAMASE_B_1"/>
    <property type="match status" value="1"/>
</dbReference>
<evidence type="ECO:0000259" key="8">
    <source>
        <dbReference type="SMART" id="SM00849"/>
    </source>
</evidence>
<feature type="binding site" evidence="7">
    <location>
        <position position="113"/>
    </location>
    <ligand>
        <name>Zn(2+)</name>
        <dbReference type="ChEBI" id="CHEBI:29105"/>
        <label>1</label>
    </ligand>
</feature>
<dbReference type="GO" id="GO:0008270">
    <property type="term" value="F:zinc ion binding"/>
    <property type="evidence" value="ECO:0007669"/>
    <property type="project" value="InterPro"/>
</dbReference>
<keyword evidence="6 7" id="KW-0862">Zinc</keyword>
<sequence length="240" mass="25497">MTLSIIPIPVLSDNYAWLAVDAATGTVAVVDPGEAAPVAQVLGRDGRLDLILLTHHHADHVGGVAELRRQYGARVIGNGADAARLPALDIAVAPGDQVAIGESRGVVIDTPGHTLGHVAFYFADSRAVFTGDTLFSLGCGRLFEGTAADMFGSLGRLKALPDNTMVYAGHEYTMSNAAFARHVEQPHDALAQRCADIERLRAEDRPTLPVALGVEKATNPFLRAPDVASLARLRQQKDSF</sequence>
<comment type="pathway">
    <text evidence="2 7">Secondary metabolite metabolism; methylglyoxal degradation; (R)-lactate from methylglyoxal: step 2/2.</text>
</comment>
<dbReference type="SMART" id="SM00849">
    <property type="entry name" value="Lactamase_B"/>
    <property type="match status" value="1"/>
</dbReference>
<accession>A0A850PB44</accession>
<feature type="binding site" evidence="7">
    <location>
        <position position="60"/>
    </location>
    <ligand>
        <name>Zn(2+)</name>
        <dbReference type="ChEBI" id="CHEBI:29105"/>
        <label>2</label>
    </ligand>
</feature>
<dbReference type="InterPro" id="IPR001279">
    <property type="entry name" value="Metallo-B-lactamas"/>
</dbReference>
<feature type="binding site" evidence="7">
    <location>
        <position position="59"/>
    </location>
    <ligand>
        <name>Zn(2+)</name>
        <dbReference type="ChEBI" id="CHEBI:29105"/>
        <label>2</label>
    </ligand>
</feature>
<dbReference type="Gene3D" id="3.60.15.10">
    <property type="entry name" value="Ribonuclease Z/Hydroxyacylglutathione hydrolase-like"/>
    <property type="match status" value="1"/>
</dbReference>
<comment type="subunit">
    <text evidence="7">Monomer.</text>
</comment>
<feature type="binding site" evidence="7">
    <location>
        <position position="57"/>
    </location>
    <ligand>
        <name>Zn(2+)</name>
        <dbReference type="ChEBI" id="CHEBI:29105"/>
        <label>1</label>
    </ligand>
</feature>
<evidence type="ECO:0000256" key="5">
    <source>
        <dbReference type="ARBA" id="ARBA00022801"/>
    </source>
</evidence>
<comment type="similarity">
    <text evidence="3 7">Belongs to the metallo-beta-lactamase superfamily. Glyoxalase II family.</text>
</comment>
<dbReference type="InterPro" id="IPR035680">
    <property type="entry name" value="Clx_II_MBL"/>
</dbReference>
<dbReference type="EMBL" id="JABXXR010000179">
    <property type="protein sequence ID" value="NVN41765.1"/>
    <property type="molecule type" value="Genomic_DNA"/>
</dbReference>
<evidence type="ECO:0000256" key="6">
    <source>
        <dbReference type="ARBA" id="ARBA00022833"/>
    </source>
</evidence>